<keyword evidence="6" id="KW-0408">Iron</keyword>
<evidence type="ECO:0000256" key="8">
    <source>
        <dbReference type="SAM" id="Phobius"/>
    </source>
</evidence>
<evidence type="ECO:0000256" key="6">
    <source>
        <dbReference type="ARBA" id="ARBA00023004"/>
    </source>
</evidence>
<dbReference type="Pfam" id="PF01127">
    <property type="entry name" value="Sdh_cyt"/>
    <property type="match status" value="1"/>
</dbReference>
<evidence type="ECO:0000313" key="10">
    <source>
        <dbReference type="Proteomes" id="UP000001070"/>
    </source>
</evidence>
<reference evidence="9 10" key="1">
    <citation type="journal article" date="2007" name="Nature">
        <title>Evolution of genes and genomes on the Drosophila phylogeny.</title>
        <authorList>
            <consortium name="Drosophila 12 Genomes Consortium"/>
            <person name="Clark A.G."/>
            <person name="Eisen M.B."/>
            <person name="Smith D.R."/>
            <person name="Bergman C.M."/>
            <person name="Oliver B."/>
            <person name="Markow T.A."/>
            <person name="Kaufman T.C."/>
            <person name="Kellis M."/>
            <person name="Gelbart W."/>
            <person name="Iyer V.N."/>
            <person name="Pollard D.A."/>
            <person name="Sackton T.B."/>
            <person name="Larracuente A.M."/>
            <person name="Singh N.D."/>
            <person name="Abad J.P."/>
            <person name="Abt D.N."/>
            <person name="Adryan B."/>
            <person name="Aguade M."/>
            <person name="Akashi H."/>
            <person name="Anderson W.W."/>
            <person name="Aquadro C.F."/>
            <person name="Ardell D.H."/>
            <person name="Arguello R."/>
            <person name="Artieri C.G."/>
            <person name="Barbash D.A."/>
            <person name="Barker D."/>
            <person name="Barsanti P."/>
            <person name="Batterham P."/>
            <person name="Batzoglou S."/>
            <person name="Begun D."/>
            <person name="Bhutkar A."/>
            <person name="Blanco E."/>
            <person name="Bosak S.A."/>
            <person name="Bradley R.K."/>
            <person name="Brand A.D."/>
            <person name="Brent M.R."/>
            <person name="Brooks A.N."/>
            <person name="Brown R.H."/>
            <person name="Butlin R.K."/>
            <person name="Caggese C."/>
            <person name="Calvi B.R."/>
            <person name="Bernardo de Carvalho A."/>
            <person name="Caspi A."/>
            <person name="Castrezana S."/>
            <person name="Celniker S.E."/>
            <person name="Chang J.L."/>
            <person name="Chapple C."/>
            <person name="Chatterji S."/>
            <person name="Chinwalla A."/>
            <person name="Civetta A."/>
            <person name="Clifton S.W."/>
            <person name="Comeron J.M."/>
            <person name="Costello J.C."/>
            <person name="Coyne J.A."/>
            <person name="Daub J."/>
            <person name="David R.G."/>
            <person name="Delcher A.L."/>
            <person name="Delehaunty K."/>
            <person name="Do C.B."/>
            <person name="Ebling H."/>
            <person name="Edwards K."/>
            <person name="Eickbush T."/>
            <person name="Evans J.D."/>
            <person name="Filipski A."/>
            <person name="Findeiss S."/>
            <person name="Freyhult E."/>
            <person name="Fulton L."/>
            <person name="Fulton R."/>
            <person name="Garcia A.C."/>
            <person name="Gardiner A."/>
            <person name="Garfield D.A."/>
            <person name="Garvin B.E."/>
            <person name="Gibson G."/>
            <person name="Gilbert D."/>
            <person name="Gnerre S."/>
            <person name="Godfrey J."/>
            <person name="Good R."/>
            <person name="Gotea V."/>
            <person name="Gravely B."/>
            <person name="Greenberg A.J."/>
            <person name="Griffiths-Jones S."/>
            <person name="Gross S."/>
            <person name="Guigo R."/>
            <person name="Gustafson E.A."/>
            <person name="Haerty W."/>
            <person name="Hahn M.W."/>
            <person name="Halligan D.L."/>
            <person name="Halpern A.L."/>
            <person name="Halter G.M."/>
            <person name="Han M.V."/>
            <person name="Heger A."/>
            <person name="Hillier L."/>
            <person name="Hinrichs A.S."/>
            <person name="Holmes I."/>
            <person name="Hoskins R.A."/>
            <person name="Hubisz M.J."/>
            <person name="Hultmark D."/>
            <person name="Huntley M.A."/>
            <person name="Jaffe D.B."/>
            <person name="Jagadeeshan S."/>
            <person name="Jeck W.R."/>
            <person name="Johnson J."/>
            <person name="Jones C.D."/>
            <person name="Jordan W.C."/>
            <person name="Karpen G.H."/>
            <person name="Kataoka E."/>
            <person name="Keightley P.D."/>
            <person name="Kheradpour P."/>
            <person name="Kirkness E.F."/>
            <person name="Koerich L.B."/>
            <person name="Kristiansen K."/>
            <person name="Kudrna D."/>
            <person name="Kulathinal R.J."/>
            <person name="Kumar S."/>
            <person name="Kwok R."/>
            <person name="Lander E."/>
            <person name="Langley C.H."/>
            <person name="Lapoint R."/>
            <person name="Lazzaro B.P."/>
            <person name="Lee S.J."/>
            <person name="Levesque L."/>
            <person name="Li R."/>
            <person name="Lin C.F."/>
            <person name="Lin M.F."/>
            <person name="Lindblad-Toh K."/>
            <person name="Llopart A."/>
            <person name="Long M."/>
            <person name="Low L."/>
            <person name="Lozovsky E."/>
            <person name="Lu J."/>
            <person name="Luo M."/>
            <person name="Machado C.A."/>
            <person name="Makalowski W."/>
            <person name="Marzo M."/>
            <person name="Matsuda M."/>
            <person name="Matzkin L."/>
            <person name="McAllister B."/>
            <person name="McBride C.S."/>
            <person name="McKernan B."/>
            <person name="McKernan K."/>
            <person name="Mendez-Lago M."/>
            <person name="Minx P."/>
            <person name="Mollenhauer M.U."/>
            <person name="Montooth K."/>
            <person name="Mount S.M."/>
            <person name="Mu X."/>
            <person name="Myers E."/>
            <person name="Negre B."/>
            <person name="Newfeld S."/>
            <person name="Nielsen R."/>
            <person name="Noor M.A."/>
            <person name="O'Grady P."/>
            <person name="Pachter L."/>
            <person name="Papaceit M."/>
            <person name="Parisi M.J."/>
            <person name="Parisi M."/>
            <person name="Parts L."/>
            <person name="Pedersen J.S."/>
            <person name="Pesole G."/>
            <person name="Phillippy A.M."/>
            <person name="Ponting C.P."/>
            <person name="Pop M."/>
            <person name="Porcelli D."/>
            <person name="Powell J.R."/>
            <person name="Prohaska S."/>
            <person name="Pruitt K."/>
            <person name="Puig M."/>
            <person name="Quesneville H."/>
            <person name="Ram K.R."/>
            <person name="Rand D."/>
            <person name="Rasmussen M.D."/>
            <person name="Reed L.K."/>
            <person name="Reenan R."/>
            <person name="Reily A."/>
            <person name="Remington K.A."/>
            <person name="Rieger T.T."/>
            <person name="Ritchie M.G."/>
            <person name="Robin C."/>
            <person name="Rogers Y.H."/>
            <person name="Rohde C."/>
            <person name="Rozas J."/>
            <person name="Rubenfield M.J."/>
            <person name="Ruiz A."/>
            <person name="Russo S."/>
            <person name="Salzberg S.L."/>
            <person name="Sanchez-Gracia A."/>
            <person name="Saranga D.J."/>
            <person name="Sato H."/>
            <person name="Schaeffer S.W."/>
            <person name="Schatz M.C."/>
            <person name="Schlenke T."/>
            <person name="Schwartz R."/>
            <person name="Segarra C."/>
            <person name="Singh R.S."/>
            <person name="Sirot L."/>
            <person name="Sirota M."/>
            <person name="Sisneros N.B."/>
            <person name="Smith C.D."/>
            <person name="Smith T.F."/>
            <person name="Spieth J."/>
            <person name="Stage D.E."/>
            <person name="Stark A."/>
            <person name="Stephan W."/>
            <person name="Strausberg R.L."/>
            <person name="Strempel S."/>
            <person name="Sturgill D."/>
            <person name="Sutton G."/>
            <person name="Sutton G.G."/>
            <person name="Tao W."/>
            <person name="Teichmann S."/>
            <person name="Tobari Y.N."/>
            <person name="Tomimura Y."/>
            <person name="Tsolas J.M."/>
            <person name="Valente V.L."/>
            <person name="Venter E."/>
            <person name="Venter J.C."/>
            <person name="Vicario S."/>
            <person name="Vieira F.G."/>
            <person name="Vilella A.J."/>
            <person name="Villasante A."/>
            <person name="Walenz B."/>
            <person name="Wang J."/>
            <person name="Wasserman M."/>
            <person name="Watts T."/>
            <person name="Wilson D."/>
            <person name="Wilson R.K."/>
            <person name="Wing R.A."/>
            <person name="Wolfner M.F."/>
            <person name="Wong A."/>
            <person name="Wong G.K."/>
            <person name="Wu C.I."/>
            <person name="Wu G."/>
            <person name="Yamamoto D."/>
            <person name="Yang H.P."/>
            <person name="Yang S.P."/>
            <person name="Yorke J.A."/>
            <person name="Yoshida K."/>
            <person name="Zdobnov E."/>
            <person name="Zhang P."/>
            <person name="Zhang Y."/>
            <person name="Zimin A.V."/>
            <person name="Baldwin J."/>
            <person name="Abdouelleil A."/>
            <person name="Abdulkadir J."/>
            <person name="Abebe A."/>
            <person name="Abera B."/>
            <person name="Abreu J."/>
            <person name="Acer S.C."/>
            <person name="Aftuck L."/>
            <person name="Alexander A."/>
            <person name="An P."/>
            <person name="Anderson E."/>
            <person name="Anderson S."/>
            <person name="Arachi H."/>
            <person name="Azer M."/>
            <person name="Bachantsang P."/>
            <person name="Barry A."/>
            <person name="Bayul T."/>
            <person name="Berlin A."/>
            <person name="Bessette D."/>
            <person name="Bloom T."/>
            <person name="Blye J."/>
            <person name="Boguslavskiy L."/>
            <person name="Bonnet C."/>
            <person name="Boukhgalter B."/>
            <person name="Bourzgui I."/>
            <person name="Brown A."/>
            <person name="Cahill P."/>
            <person name="Channer S."/>
            <person name="Cheshatsang Y."/>
            <person name="Chuda L."/>
            <person name="Citroen M."/>
            <person name="Collymore A."/>
            <person name="Cooke P."/>
            <person name="Costello M."/>
            <person name="D'Aco K."/>
            <person name="Daza R."/>
            <person name="De Haan G."/>
            <person name="DeGray S."/>
            <person name="DeMaso C."/>
            <person name="Dhargay N."/>
            <person name="Dooley K."/>
            <person name="Dooley E."/>
            <person name="Doricent M."/>
            <person name="Dorje P."/>
            <person name="Dorjee K."/>
            <person name="Dupes A."/>
            <person name="Elong R."/>
            <person name="Falk J."/>
            <person name="Farina A."/>
            <person name="Faro S."/>
            <person name="Ferguson D."/>
            <person name="Fisher S."/>
            <person name="Foley C.D."/>
            <person name="Franke A."/>
            <person name="Friedrich D."/>
            <person name="Gadbois L."/>
            <person name="Gearin G."/>
            <person name="Gearin C.R."/>
            <person name="Giannoukos G."/>
            <person name="Goode T."/>
            <person name="Graham J."/>
            <person name="Grandbois E."/>
            <person name="Grewal S."/>
            <person name="Gyaltsen K."/>
            <person name="Hafez N."/>
            <person name="Hagos B."/>
            <person name="Hall J."/>
            <person name="Henson C."/>
            <person name="Hollinger A."/>
            <person name="Honan T."/>
            <person name="Huard M.D."/>
            <person name="Hughes L."/>
            <person name="Hurhula B."/>
            <person name="Husby M.E."/>
            <person name="Kamat A."/>
            <person name="Kanga B."/>
            <person name="Kashin S."/>
            <person name="Khazanovich D."/>
            <person name="Kisner P."/>
            <person name="Lance K."/>
            <person name="Lara M."/>
            <person name="Lee W."/>
            <person name="Lennon N."/>
            <person name="Letendre F."/>
            <person name="LeVine R."/>
            <person name="Lipovsky A."/>
            <person name="Liu X."/>
            <person name="Liu J."/>
            <person name="Liu S."/>
            <person name="Lokyitsang T."/>
            <person name="Lokyitsang Y."/>
            <person name="Lubonja R."/>
            <person name="Lui A."/>
            <person name="MacDonald P."/>
            <person name="Magnisalis V."/>
            <person name="Maru K."/>
            <person name="Matthews C."/>
            <person name="McCusker W."/>
            <person name="McDonough S."/>
            <person name="Mehta T."/>
            <person name="Meldrim J."/>
            <person name="Meneus L."/>
            <person name="Mihai O."/>
            <person name="Mihalev A."/>
            <person name="Mihova T."/>
            <person name="Mittelman R."/>
            <person name="Mlenga V."/>
            <person name="Montmayeur A."/>
            <person name="Mulrain L."/>
            <person name="Navidi A."/>
            <person name="Naylor J."/>
            <person name="Negash T."/>
            <person name="Nguyen T."/>
            <person name="Nguyen N."/>
            <person name="Nicol R."/>
            <person name="Norbu C."/>
            <person name="Norbu N."/>
            <person name="Novod N."/>
            <person name="O'Neill B."/>
            <person name="Osman S."/>
            <person name="Markiewicz E."/>
            <person name="Oyono O.L."/>
            <person name="Patti C."/>
            <person name="Phunkhang P."/>
            <person name="Pierre F."/>
            <person name="Priest M."/>
            <person name="Raghuraman S."/>
            <person name="Rege F."/>
            <person name="Reyes R."/>
            <person name="Rise C."/>
            <person name="Rogov P."/>
            <person name="Ross K."/>
            <person name="Ryan E."/>
            <person name="Settipalli S."/>
            <person name="Shea T."/>
            <person name="Sherpa N."/>
            <person name="Shi L."/>
            <person name="Shih D."/>
            <person name="Sparrow T."/>
            <person name="Spaulding J."/>
            <person name="Stalker J."/>
            <person name="Stange-Thomann N."/>
            <person name="Stavropoulos S."/>
            <person name="Stone C."/>
            <person name="Strader C."/>
            <person name="Tesfaye S."/>
            <person name="Thomson T."/>
            <person name="Thoulutsang Y."/>
            <person name="Thoulutsang D."/>
            <person name="Topham K."/>
            <person name="Topping I."/>
            <person name="Tsamla T."/>
            <person name="Vassiliev H."/>
            <person name="Vo A."/>
            <person name="Wangchuk T."/>
            <person name="Wangdi T."/>
            <person name="Weiand M."/>
            <person name="Wilkinson J."/>
            <person name="Wilson A."/>
            <person name="Yadav S."/>
            <person name="Young G."/>
            <person name="Yu Q."/>
            <person name="Zembek L."/>
            <person name="Zhong D."/>
            <person name="Zimmer A."/>
            <person name="Zwirko Z."/>
            <person name="Jaffe D.B."/>
            <person name="Alvarez P."/>
            <person name="Brockman W."/>
            <person name="Butler J."/>
            <person name="Chin C."/>
            <person name="Gnerre S."/>
            <person name="Grabherr M."/>
            <person name="Kleber M."/>
            <person name="Mauceli E."/>
            <person name="MacCallum I."/>
        </authorList>
    </citation>
    <scope>NUCLEOTIDE SEQUENCE [LARGE SCALE GENOMIC DNA]</scope>
    <source>
        <strain evidence="10">Tucson 15287-2541.00</strain>
    </source>
</reference>
<dbReference type="CDD" id="cd03499">
    <property type="entry name" value="SQR_TypeC_SdhC"/>
    <property type="match status" value="1"/>
</dbReference>
<dbReference type="KEGG" id="dgr:6563734"/>
<evidence type="ECO:0000256" key="3">
    <source>
        <dbReference type="ARBA" id="ARBA00022692"/>
    </source>
</evidence>
<dbReference type="GO" id="GO:0006099">
    <property type="term" value="P:tricarboxylic acid cycle"/>
    <property type="evidence" value="ECO:0007669"/>
    <property type="project" value="InterPro"/>
</dbReference>
<evidence type="ECO:0000256" key="4">
    <source>
        <dbReference type="ARBA" id="ARBA00022723"/>
    </source>
</evidence>
<dbReference type="eggNOG" id="KOG0449">
    <property type="taxonomic scope" value="Eukaryota"/>
</dbReference>
<proteinExistence type="predicted"/>
<name>B4JG74_DROGR</name>
<dbReference type="Gene3D" id="1.20.1300.10">
    <property type="entry name" value="Fumarate reductase/succinate dehydrogenase, transmembrane subunit"/>
    <property type="match status" value="1"/>
</dbReference>
<dbReference type="OMA" id="IFPLMYH"/>
<comment type="subcellular location">
    <subcellularLocation>
        <location evidence="1">Membrane</location>
    </subcellularLocation>
</comment>
<dbReference type="InterPro" id="IPR000701">
    <property type="entry name" value="SuccDH_FuR_B_TM-su"/>
</dbReference>
<keyword evidence="10" id="KW-1185">Reference proteome</keyword>
<dbReference type="GO" id="GO:0005739">
    <property type="term" value="C:mitochondrion"/>
    <property type="evidence" value="ECO:0007669"/>
    <property type="project" value="GOC"/>
</dbReference>
<keyword evidence="5 8" id="KW-1133">Transmembrane helix</keyword>
<dbReference type="Proteomes" id="UP000001070">
    <property type="component" value="Unassembled WGS sequence"/>
</dbReference>
<organism evidence="10">
    <name type="scientific">Drosophila grimshawi</name>
    <name type="common">Hawaiian fruit fly</name>
    <name type="synonym">Idiomyia grimshawi</name>
    <dbReference type="NCBI Taxonomy" id="7222"/>
    <lineage>
        <taxon>Eukaryota</taxon>
        <taxon>Metazoa</taxon>
        <taxon>Ecdysozoa</taxon>
        <taxon>Arthropoda</taxon>
        <taxon>Hexapoda</taxon>
        <taxon>Insecta</taxon>
        <taxon>Pterygota</taxon>
        <taxon>Neoptera</taxon>
        <taxon>Endopterygota</taxon>
        <taxon>Diptera</taxon>
        <taxon>Brachycera</taxon>
        <taxon>Muscomorpha</taxon>
        <taxon>Ephydroidea</taxon>
        <taxon>Drosophilidae</taxon>
        <taxon>Drosophila</taxon>
        <taxon>Hawaiian Drosophila</taxon>
    </lineage>
</organism>
<dbReference type="InParanoid" id="B4JG74"/>
<dbReference type="STRING" id="7222.B4JG74"/>
<dbReference type="HOGENOM" id="CLU_094691_1_1_1"/>
<dbReference type="EMBL" id="CH916369">
    <property type="protein sequence ID" value="EDV93641.1"/>
    <property type="molecule type" value="Genomic_DNA"/>
</dbReference>
<dbReference type="PhylomeDB" id="B4JG74"/>
<dbReference type="PANTHER" id="PTHR10978:SF5">
    <property type="entry name" value="SUCCINATE DEHYDROGENASE CYTOCHROME B560 SUBUNIT, MITOCHONDRIAL"/>
    <property type="match status" value="1"/>
</dbReference>
<dbReference type="SUPFAM" id="SSF81343">
    <property type="entry name" value="Fumarate reductase respiratory complex transmembrane subunits"/>
    <property type="match status" value="1"/>
</dbReference>
<feature type="transmembrane region" description="Helical" evidence="8">
    <location>
        <begin position="117"/>
        <end position="138"/>
    </location>
</feature>
<dbReference type="GO" id="GO:0006121">
    <property type="term" value="P:mitochondrial electron transport, succinate to ubiquinone"/>
    <property type="evidence" value="ECO:0007669"/>
    <property type="project" value="TreeGrafter"/>
</dbReference>
<feature type="transmembrane region" description="Helical" evidence="8">
    <location>
        <begin position="38"/>
        <end position="60"/>
    </location>
</feature>
<keyword evidence="2" id="KW-0349">Heme</keyword>
<dbReference type="GO" id="GO:0016020">
    <property type="term" value="C:membrane"/>
    <property type="evidence" value="ECO:0007669"/>
    <property type="project" value="UniProtKB-SubCell"/>
</dbReference>
<evidence type="ECO:0000256" key="2">
    <source>
        <dbReference type="ARBA" id="ARBA00022617"/>
    </source>
</evidence>
<evidence type="ECO:0000256" key="7">
    <source>
        <dbReference type="ARBA" id="ARBA00023136"/>
    </source>
</evidence>
<evidence type="ECO:0000256" key="5">
    <source>
        <dbReference type="ARBA" id="ARBA00022989"/>
    </source>
</evidence>
<dbReference type="GO" id="GO:0046872">
    <property type="term" value="F:metal ion binding"/>
    <property type="evidence" value="ECO:0007669"/>
    <property type="project" value="UniProtKB-KW"/>
</dbReference>
<keyword evidence="3 8" id="KW-0812">Transmembrane</keyword>
<accession>B4JG74</accession>
<gene>
    <name evidence="9" type="primary">Dgri\GH19425</name>
    <name evidence="9" type="ORF">Dgri_GH19425</name>
</gene>
<evidence type="ECO:0000256" key="1">
    <source>
        <dbReference type="ARBA" id="ARBA00004370"/>
    </source>
</evidence>
<dbReference type="PANTHER" id="PTHR10978">
    <property type="entry name" value="SUCCINATE DEHYDROGENASE CYTOCHROME B560 SUBUNIT"/>
    <property type="match status" value="1"/>
</dbReference>
<sequence>MPVSYQNLSYEELNMKLGRELSPHLTIYKIQLTSAMSILLRISGFVLGMGFWAIGLMGLFCNMDINELATKIEEFELSKNFLSFLKFIIILPFAYHMVVGTRHLIFYLNVFLSKKGIYATGYAALAMTLIVAAALTGINLENEMEDLCEVSNVGQLGAEVQSLVNEKSDE</sequence>
<feature type="transmembrane region" description="Helical" evidence="8">
    <location>
        <begin position="81"/>
        <end position="105"/>
    </location>
</feature>
<dbReference type="AlphaFoldDB" id="B4JG74"/>
<dbReference type="GO" id="GO:0009055">
    <property type="term" value="F:electron transfer activity"/>
    <property type="evidence" value="ECO:0007669"/>
    <property type="project" value="InterPro"/>
</dbReference>
<dbReference type="OrthoDB" id="588261at2759"/>
<keyword evidence="4" id="KW-0479">Metal-binding</keyword>
<keyword evidence="7 8" id="KW-0472">Membrane</keyword>
<evidence type="ECO:0000313" key="9">
    <source>
        <dbReference type="EMBL" id="EDV93641.1"/>
    </source>
</evidence>
<dbReference type="InterPro" id="IPR014314">
    <property type="entry name" value="Succ_DH_cytb556"/>
</dbReference>
<dbReference type="InterPro" id="IPR034804">
    <property type="entry name" value="SQR/QFR_C/D"/>
</dbReference>
<protein>
    <submittedName>
        <fullName evidence="9">GH19425</fullName>
    </submittedName>
</protein>
<dbReference type="SMR" id="B4JG74"/>
<dbReference type="NCBIfam" id="TIGR02970">
    <property type="entry name" value="succ_dehyd_cytB"/>
    <property type="match status" value="1"/>
</dbReference>